<keyword evidence="2" id="KW-0255">Endonuclease</keyword>
<protein>
    <submittedName>
        <fullName evidence="2">Uma2 family endonuclease</fullName>
    </submittedName>
</protein>
<reference evidence="2 3" key="1">
    <citation type="journal article" date="2020" name="ISME J.">
        <title>Comparative genomics reveals insights into cyanobacterial evolution and habitat adaptation.</title>
        <authorList>
            <person name="Chen M.Y."/>
            <person name="Teng W.K."/>
            <person name="Zhao L."/>
            <person name="Hu C.X."/>
            <person name="Zhou Y.K."/>
            <person name="Han B.P."/>
            <person name="Song L.R."/>
            <person name="Shu W.S."/>
        </authorList>
    </citation>
    <scope>NUCLEOTIDE SEQUENCE [LARGE SCALE GENOMIC DNA]</scope>
    <source>
        <strain evidence="2 3">FACHB-248</strain>
    </source>
</reference>
<feature type="domain" description="Putative restriction endonuclease" evidence="1">
    <location>
        <begin position="23"/>
        <end position="182"/>
    </location>
</feature>
<evidence type="ECO:0000259" key="1">
    <source>
        <dbReference type="Pfam" id="PF05685"/>
    </source>
</evidence>
<dbReference type="Pfam" id="PF05685">
    <property type="entry name" value="Uma2"/>
    <property type="match status" value="1"/>
</dbReference>
<dbReference type="Gene3D" id="3.90.1570.10">
    <property type="entry name" value="tt1808, chain A"/>
    <property type="match status" value="1"/>
</dbReference>
<evidence type="ECO:0000313" key="3">
    <source>
        <dbReference type="Proteomes" id="UP000660380"/>
    </source>
</evidence>
<keyword evidence="3" id="KW-1185">Reference proteome</keyword>
<comment type="caution">
    <text evidence="2">The sequence shown here is derived from an EMBL/GenBank/DDBJ whole genome shotgun (WGS) entry which is preliminary data.</text>
</comment>
<sequence>MLTSTEGIQETTSPQSQVFSLEDFLNHPLENMEWVDGKLIEKTGMTLRHSLIQARLARSWGNHMLSSGQGGEVYTEALCRTNKQGRRPDVSYLTPELLTQYANATSLPQSFPLIAEIASPDDSAEELFAKAKEYLESGCQEVWLIYPETLWIIIITSEKHLLLSLGENVTTQTVLPGFSLAIDEILAFS</sequence>
<name>A0ABR8GTJ6_9CYAN</name>
<keyword evidence="2" id="KW-0378">Hydrolase</keyword>
<dbReference type="PANTHER" id="PTHR34107:SF1">
    <property type="entry name" value="SLL0198 PROTEIN"/>
    <property type="match status" value="1"/>
</dbReference>
<dbReference type="InterPro" id="IPR012296">
    <property type="entry name" value="Nuclease_put_TT1808"/>
</dbReference>
<organism evidence="2 3">
    <name type="scientific">Scytonema hofmannii FACHB-248</name>
    <dbReference type="NCBI Taxonomy" id="1842502"/>
    <lineage>
        <taxon>Bacteria</taxon>
        <taxon>Bacillati</taxon>
        <taxon>Cyanobacteriota</taxon>
        <taxon>Cyanophyceae</taxon>
        <taxon>Nostocales</taxon>
        <taxon>Scytonemataceae</taxon>
        <taxon>Scytonema</taxon>
    </lineage>
</organism>
<keyword evidence="2" id="KW-0540">Nuclease</keyword>
<dbReference type="GO" id="GO:0004519">
    <property type="term" value="F:endonuclease activity"/>
    <property type="evidence" value="ECO:0007669"/>
    <property type="project" value="UniProtKB-KW"/>
</dbReference>
<dbReference type="PANTHER" id="PTHR34107">
    <property type="entry name" value="SLL0198 PROTEIN-RELATED"/>
    <property type="match status" value="1"/>
</dbReference>
<dbReference type="RefSeq" id="WP_051502989.1">
    <property type="nucleotide sequence ID" value="NZ_JACJTA010000048.1"/>
</dbReference>
<evidence type="ECO:0000313" key="2">
    <source>
        <dbReference type="EMBL" id="MBD2606791.1"/>
    </source>
</evidence>
<dbReference type="InterPro" id="IPR011335">
    <property type="entry name" value="Restrct_endonuc-II-like"/>
</dbReference>
<dbReference type="InterPro" id="IPR008538">
    <property type="entry name" value="Uma2"/>
</dbReference>
<gene>
    <name evidence="2" type="ORF">H6G81_20205</name>
</gene>
<proteinExistence type="predicted"/>
<dbReference type="SUPFAM" id="SSF52980">
    <property type="entry name" value="Restriction endonuclease-like"/>
    <property type="match status" value="1"/>
</dbReference>
<accession>A0ABR8GTJ6</accession>
<dbReference type="Proteomes" id="UP000660380">
    <property type="component" value="Unassembled WGS sequence"/>
</dbReference>
<dbReference type="EMBL" id="JACJTA010000048">
    <property type="protein sequence ID" value="MBD2606791.1"/>
    <property type="molecule type" value="Genomic_DNA"/>
</dbReference>
<dbReference type="CDD" id="cd06260">
    <property type="entry name" value="DUF820-like"/>
    <property type="match status" value="1"/>
</dbReference>